<name>A0ABD3TMN1_9LAMI</name>
<keyword evidence="3 4" id="KW-0408">Iron</keyword>
<evidence type="ECO:0000313" key="6">
    <source>
        <dbReference type="EMBL" id="KAL3837866.1"/>
    </source>
</evidence>
<dbReference type="InterPro" id="IPR050295">
    <property type="entry name" value="Plant_2OG-oxidoreductases"/>
</dbReference>
<dbReference type="PROSITE" id="PS51471">
    <property type="entry name" value="FE2OG_OXY"/>
    <property type="match status" value="1"/>
</dbReference>
<dbReference type="InterPro" id="IPR027443">
    <property type="entry name" value="IPNS-like_sf"/>
</dbReference>
<keyword evidence="4" id="KW-0560">Oxidoreductase</keyword>
<dbReference type="PANTHER" id="PTHR47991">
    <property type="entry name" value="OXOGLUTARATE/IRON-DEPENDENT DIOXYGENASE"/>
    <property type="match status" value="1"/>
</dbReference>
<evidence type="ECO:0000256" key="4">
    <source>
        <dbReference type="RuleBase" id="RU003682"/>
    </source>
</evidence>
<dbReference type="Pfam" id="PF14226">
    <property type="entry name" value="DIOX_N"/>
    <property type="match status" value="1"/>
</dbReference>
<evidence type="ECO:0000259" key="5">
    <source>
        <dbReference type="PROSITE" id="PS51471"/>
    </source>
</evidence>
<comment type="caution">
    <text evidence="6">The sequence shown here is derived from an EMBL/GenBank/DDBJ whole genome shotgun (WGS) entry which is preliminary data.</text>
</comment>
<proteinExistence type="inferred from homology"/>
<dbReference type="AlphaFoldDB" id="A0ABD3TMN1"/>
<organism evidence="6 7">
    <name type="scientific">Penstemon smallii</name>
    <dbReference type="NCBI Taxonomy" id="265156"/>
    <lineage>
        <taxon>Eukaryota</taxon>
        <taxon>Viridiplantae</taxon>
        <taxon>Streptophyta</taxon>
        <taxon>Embryophyta</taxon>
        <taxon>Tracheophyta</taxon>
        <taxon>Spermatophyta</taxon>
        <taxon>Magnoliopsida</taxon>
        <taxon>eudicotyledons</taxon>
        <taxon>Gunneridae</taxon>
        <taxon>Pentapetalae</taxon>
        <taxon>asterids</taxon>
        <taxon>lamiids</taxon>
        <taxon>Lamiales</taxon>
        <taxon>Plantaginaceae</taxon>
        <taxon>Cheloneae</taxon>
        <taxon>Penstemon</taxon>
    </lineage>
</organism>
<reference evidence="6 7" key="1">
    <citation type="submission" date="2024-12" db="EMBL/GenBank/DDBJ databases">
        <title>The unique morphological basis and parallel evolutionary history of personate flowers in Penstemon.</title>
        <authorList>
            <person name="Depatie T.H."/>
            <person name="Wessinger C.A."/>
        </authorList>
    </citation>
    <scope>NUCLEOTIDE SEQUENCE [LARGE SCALE GENOMIC DNA]</scope>
    <source>
        <strain evidence="6">WTNN_2</strain>
        <tissue evidence="6">Leaf</tissue>
    </source>
</reference>
<sequence>MAAPTSEVSHHQSILSVKAVAESCIQSVPSKYHFVNDINGSPSDSIPIIDFSLLTSTNLHHRSKALQELDKACVEWGFFVLVNHGIPENTMRSLLDGSVEFFELTNEEKQRYEPKGVLDPIMSGNGSMPNSESHTILAWRDFLKINLHPTFYCPEKPETLRDILWDYSVRVRNVFRRLVEAVAENLELEQGYMDDVLKLDSCFQRFVANYYPPCPQPDQVMGTPPHVDYGLFTLLIHNGLPGLQIQHNGEWFKPDHSPPNSLLVNIGQHLEIFSNGRYKAIKHRAVVNNHSPRISIIIVNGAAPDAIVGPAAPLVERDGRALYRPMEFMESVRAMLTNRY</sequence>
<evidence type="ECO:0000256" key="2">
    <source>
        <dbReference type="ARBA" id="ARBA00022723"/>
    </source>
</evidence>
<comment type="similarity">
    <text evidence="1 4">Belongs to the iron/ascorbate-dependent oxidoreductase family.</text>
</comment>
<evidence type="ECO:0000256" key="3">
    <source>
        <dbReference type="ARBA" id="ARBA00023004"/>
    </source>
</evidence>
<dbReference type="Proteomes" id="UP001634393">
    <property type="component" value="Unassembled WGS sequence"/>
</dbReference>
<accession>A0ABD3TMN1</accession>
<dbReference type="InterPro" id="IPR044861">
    <property type="entry name" value="IPNS-like_FE2OG_OXY"/>
</dbReference>
<protein>
    <recommendedName>
        <fullName evidence="5">Fe2OG dioxygenase domain-containing protein</fullName>
    </recommendedName>
</protein>
<dbReference type="Pfam" id="PF03171">
    <property type="entry name" value="2OG-FeII_Oxy"/>
    <property type="match status" value="1"/>
</dbReference>
<dbReference type="InterPro" id="IPR026992">
    <property type="entry name" value="DIOX_N"/>
</dbReference>
<dbReference type="Gene3D" id="2.60.120.330">
    <property type="entry name" value="B-lactam Antibiotic, Isopenicillin N Synthase, Chain"/>
    <property type="match status" value="1"/>
</dbReference>
<evidence type="ECO:0000256" key="1">
    <source>
        <dbReference type="ARBA" id="ARBA00008056"/>
    </source>
</evidence>
<dbReference type="EMBL" id="JBJXBP010000003">
    <property type="protein sequence ID" value="KAL3837866.1"/>
    <property type="molecule type" value="Genomic_DNA"/>
</dbReference>
<dbReference type="InterPro" id="IPR005123">
    <property type="entry name" value="Oxoglu/Fe-dep_dioxygenase_dom"/>
</dbReference>
<evidence type="ECO:0000313" key="7">
    <source>
        <dbReference type="Proteomes" id="UP001634393"/>
    </source>
</evidence>
<keyword evidence="7" id="KW-1185">Reference proteome</keyword>
<dbReference type="GO" id="GO:0046872">
    <property type="term" value="F:metal ion binding"/>
    <property type="evidence" value="ECO:0007669"/>
    <property type="project" value="UniProtKB-KW"/>
</dbReference>
<feature type="domain" description="Fe2OG dioxygenase" evidence="5">
    <location>
        <begin position="198"/>
        <end position="304"/>
    </location>
</feature>
<gene>
    <name evidence="6" type="ORF">ACJIZ3_022457</name>
</gene>
<dbReference type="GO" id="GO:0016706">
    <property type="term" value="F:2-oxoglutarate-dependent dioxygenase activity"/>
    <property type="evidence" value="ECO:0007669"/>
    <property type="project" value="UniProtKB-ARBA"/>
</dbReference>
<dbReference type="SUPFAM" id="SSF51197">
    <property type="entry name" value="Clavaminate synthase-like"/>
    <property type="match status" value="1"/>
</dbReference>
<dbReference type="GO" id="GO:0002238">
    <property type="term" value="P:response to molecule of fungal origin"/>
    <property type="evidence" value="ECO:0007669"/>
    <property type="project" value="UniProtKB-ARBA"/>
</dbReference>
<dbReference type="GO" id="GO:0009805">
    <property type="term" value="P:coumarin biosynthetic process"/>
    <property type="evidence" value="ECO:0007669"/>
    <property type="project" value="UniProtKB-ARBA"/>
</dbReference>
<keyword evidence="2 4" id="KW-0479">Metal-binding</keyword>